<comment type="subcellular location">
    <subcellularLocation>
        <location evidence="1">Membrane</location>
        <topology evidence="1">Peripheral membrane protein</topology>
    </subcellularLocation>
</comment>
<dbReference type="PROSITE" id="PS51746">
    <property type="entry name" value="PPM_2"/>
    <property type="match status" value="1"/>
</dbReference>
<feature type="region of interest" description="Disordered" evidence="6">
    <location>
        <begin position="1"/>
        <end position="29"/>
    </location>
</feature>
<evidence type="ECO:0000313" key="8">
    <source>
        <dbReference type="EMBL" id="CAK0797798.1"/>
    </source>
</evidence>
<keyword evidence="3 5" id="KW-0378">Hydrolase</keyword>
<dbReference type="InterPro" id="IPR000222">
    <property type="entry name" value="PP2C_BS"/>
</dbReference>
<sequence>MVVKMDPQRRRLSVSQSAEASPAIGGGDTRIQDLGLGEVLDSAQKEGRRHVLISSNTDGDLKRRASFHEKDRQVLAPGVNEEAMVQWAKEQGVAWSCRKGLKPESPNQDSFTVLMVERDFNLFCVYDGHGPIGHDVSDFVRTCLVKLFVQSKDRVTDTKKAFETSFGACQEEVDTRTGMDASLSGTTVTMAYHDLKADKLWIAHVGDSRAVLAKKEGTEVECEDLTVDHKPDLASERARIESSNPPGRVLFDGFYNHRVFSKNGMYPGLNMSRAIGDTVGHKEAGLSAVPDVKEIDMADVRRKNPKAVYTLILCTDGVWEFIDSKEAAEKVTTEKIQEATEALVKASWDKWMSDSEGEISDDITAIVARLPSAALAS</sequence>
<reference evidence="8" key="1">
    <citation type="submission" date="2023-10" db="EMBL/GenBank/DDBJ databases">
        <authorList>
            <person name="Chen Y."/>
            <person name="Shah S."/>
            <person name="Dougan E. K."/>
            <person name="Thang M."/>
            <person name="Chan C."/>
        </authorList>
    </citation>
    <scope>NUCLEOTIDE SEQUENCE [LARGE SCALE GENOMIC DNA]</scope>
</reference>
<dbReference type="SUPFAM" id="SSF81606">
    <property type="entry name" value="PP2C-like"/>
    <property type="match status" value="1"/>
</dbReference>
<accession>A0ABN9Q3P3</accession>
<dbReference type="Proteomes" id="UP001189429">
    <property type="component" value="Unassembled WGS sequence"/>
</dbReference>
<dbReference type="PROSITE" id="PS01032">
    <property type="entry name" value="PPM_1"/>
    <property type="match status" value="1"/>
</dbReference>
<evidence type="ECO:0000256" key="6">
    <source>
        <dbReference type="SAM" id="MobiDB-lite"/>
    </source>
</evidence>
<evidence type="ECO:0000256" key="2">
    <source>
        <dbReference type="ARBA" id="ARBA00022723"/>
    </source>
</evidence>
<evidence type="ECO:0000313" key="9">
    <source>
        <dbReference type="Proteomes" id="UP001189429"/>
    </source>
</evidence>
<gene>
    <name evidence="8" type="ORF">PCOR1329_LOCUS6785</name>
</gene>
<evidence type="ECO:0000256" key="1">
    <source>
        <dbReference type="ARBA" id="ARBA00004170"/>
    </source>
</evidence>
<organism evidence="8 9">
    <name type="scientific">Prorocentrum cordatum</name>
    <dbReference type="NCBI Taxonomy" id="2364126"/>
    <lineage>
        <taxon>Eukaryota</taxon>
        <taxon>Sar</taxon>
        <taxon>Alveolata</taxon>
        <taxon>Dinophyceae</taxon>
        <taxon>Prorocentrales</taxon>
        <taxon>Prorocentraceae</taxon>
        <taxon>Prorocentrum</taxon>
    </lineage>
</organism>
<proteinExistence type="inferred from homology"/>
<dbReference type="InterPro" id="IPR015655">
    <property type="entry name" value="PP2C"/>
</dbReference>
<dbReference type="EMBL" id="CAUYUJ010001825">
    <property type="protein sequence ID" value="CAK0797798.1"/>
    <property type="molecule type" value="Genomic_DNA"/>
</dbReference>
<keyword evidence="2" id="KW-0479">Metal-binding</keyword>
<evidence type="ECO:0000256" key="4">
    <source>
        <dbReference type="ARBA" id="ARBA00022912"/>
    </source>
</evidence>
<dbReference type="SMART" id="SM00332">
    <property type="entry name" value="PP2Cc"/>
    <property type="match status" value="1"/>
</dbReference>
<feature type="domain" description="PPM-type phosphatase" evidence="7">
    <location>
        <begin position="90"/>
        <end position="370"/>
    </location>
</feature>
<evidence type="ECO:0000256" key="5">
    <source>
        <dbReference type="RuleBase" id="RU003465"/>
    </source>
</evidence>
<dbReference type="Gene3D" id="3.60.40.10">
    <property type="entry name" value="PPM-type phosphatase domain"/>
    <property type="match status" value="1"/>
</dbReference>
<dbReference type="PANTHER" id="PTHR47992">
    <property type="entry name" value="PROTEIN PHOSPHATASE"/>
    <property type="match status" value="1"/>
</dbReference>
<dbReference type="Pfam" id="PF00481">
    <property type="entry name" value="PP2C"/>
    <property type="match status" value="1"/>
</dbReference>
<comment type="caution">
    <text evidence="8">The sequence shown here is derived from an EMBL/GenBank/DDBJ whole genome shotgun (WGS) entry which is preliminary data.</text>
</comment>
<name>A0ABN9Q3P3_9DINO</name>
<evidence type="ECO:0000259" key="7">
    <source>
        <dbReference type="PROSITE" id="PS51746"/>
    </source>
</evidence>
<evidence type="ECO:0000256" key="3">
    <source>
        <dbReference type="ARBA" id="ARBA00022801"/>
    </source>
</evidence>
<dbReference type="CDD" id="cd00143">
    <property type="entry name" value="PP2Cc"/>
    <property type="match status" value="1"/>
</dbReference>
<dbReference type="InterPro" id="IPR001932">
    <property type="entry name" value="PPM-type_phosphatase-like_dom"/>
</dbReference>
<protein>
    <recommendedName>
        <fullName evidence="7">PPM-type phosphatase domain-containing protein</fullName>
    </recommendedName>
</protein>
<comment type="similarity">
    <text evidence="5">Belongs to the PP2C family.</text>
</comment>
<keyword evidence="4 5" id="KW-0904">Protein phosphatase</keyword>
<keyword evidence="9" id="KW-1185">Reference proteome</keyword>
<dbReference type="InterPro" id="IPR036457">
    <property type="entry name" value="PPM-type-like_dom_sf"/>
</dbReference>